<proteinExistence type="predicted"/>
<dbReference type="NCBIfam" id="TIGR03187">
    <property type="entry name" value="DGQHR"/>
    <property type="match status" value="1"/>
</dbReference>
<dbReference type="InterPro" id="IPR017601">
    <property type="entry name" value="DGQHR-contain_dom"/>
</dbReference>
<dbReference type="Proteomes" id="UP001595914">
    <property type="component" value="Unassembled WGS sequence"/>
</dbReference>
<dbReference type="Pfam" id="PF14072">
    <property type="entry name" value="DndB"/>
    <property type="match status" value="1"/>
</dbReference>
<dbReference type="CDD" id="cd16414">
    <property type="entry name" value="dndB_like"/>
    <property type="match status" value="1"/>
</dbReference>
<dbReference type="EMBL" id="JBHSFO010000014">
    <property type="protein sequence ID" value="MFC4605847.1"/>
    <property type="molecule type" value="Genomic_DNA"/>
</dbReference>
<gene>
    <name evidence="2" type="ORF">ACFO6S_19275</name>
</gene>
<evidence type="ECO:0000313" key="2">
    <source>
        <dbReference type="EMBL" id="MFC4605847.1"/>
    </source>
</evidence>
<name>A0ABV9FVL4_9NOCA</name>
<evidence type="ECO:0000256" key="1">
    <source>
        <dbReference type="SAM" id="MobiDB-lite"/>
    </source>
</evidence>
<evidence type="ECO:0000313" key="3">
    <source>
        <dbReference type="Proteomes" id="UP001595914"/>
    </source>
</evidence>
<dbReference type="InterPro" id="IPR017642">
    <property type="entry name" value="DNA_S_mod_DndB"/>
</dbReference>
<accession>A0ABV9FVL4</accession>
<feature type="region of interest" description="Disordered" evidence="1">
    <location>
        <begin position="419"/>
        <end position="440"/>
    </location>
</feature>
<reference evidence="3" key="1">
    <citation type="journal article" date="2019" name="Int. J. Syst. Evol. Microbiol.">
        <title>The Global Catalogue of Microorganisms (GCM) 10K type strain sequencing project: providing services to taxonomists for standard genome sequencing and annotation.</title>
        <authorList>
            <consortium name="The Broad Institute Genomics Platform"/>
            <consortium name="The Broad Institute Genome Sequencing Center for Infectious Disease"/>
            <person name="Wu L."/>
            <person name="Ma J."/>
        </authorList>
    </citation>
    <scope>NUCLEOTIDE SEQUENCE [LARGE SCALE GENOMIC DNA]</scope>
    <source>
        <strain evidence="3">CCUG 54520</strain>
    </source>
</reference>
<sequence length="440" mass="49361">MAITRPCLRGRMGSTTYYEVTMTARELTNSVRPARETDAWASASIDERIQREVNKGRVMKTIVPYLAQHPDRFFGSFIVLAKPGGIEFESLGDIVEGLSAAYRSQAGDIGFLTFTSGELIALDGQHRLVAFREVITGGPELGPYWSQVGDDQVCVLVLEEESAEKTRRIFNKVNRHAKPTGRSDNIITSEDDGYALVTRRLLDSSIEAPLAARQSEERSHDLVEWGMTTLKQKSEKLTTISAVYETVQDVLSINNGFAGFSEKENPVAPDDNTLNRAYDVVSDWWEQILTLQAFTTALSDPASIPSTRFDNEHSHTLLLRPVGQMALVKGLTRAMTYSKGEVSLKTLLERVDRVDFSATPSCIWRDTIVRADGRMVARREAFELAGRLVCYMILPDYVTEEFTQTLYEDWNKARGKDPYSDIDTLEENERPVDLPEPLSL</sequence>
<comment type="caution">
    <text evidence="2">The sequence shown here is derived from an EMBL/GenBank/DDBJ whole genome shotgun (WGS) entry which is preliminary data.</text>
</comment>
<protein>
    <submittedName>
        <fullName evidence="2">DGQHR domain-containing protein</fullName>
    </submittedName>
</protein>
<organism evidence="2 3">
    <name type="scientific">Rhodococcus kronopolitis</name>
    <dbReference type="NCBI Taxonomy" id="1460226"/>
    <lineage>
        <taxon>Bacteria</taxon>
        <taxon>Bacillati</taxon>
        <taxon>Actinomycetota</taxon>
        <taxon>Actinomycetes</taxon>
        <taxon>Mycobacteriales</taxon>
        <taxon>Nocardiaceae</taxon>
        <taxon>Rhodococcus</taxon>
    </lineage>
</organism>
<keyword evidence="3" id="KW-1185">Reference proteome</keyword>
<dbReference type="RefSeq" id="WP_378419583.1">
    <property type="nucleotide sequence ID" value="NZ_JBHSFO010000014.1"/>
</dbReference>